<keyword evidence="2" id="KW-1185">Reference proteome</keyword>
<sequence length="87" mass="9975">MVHSVPTFRNPFTGVTRVFISHLLISLKAVLFNAPSEPDRYGSLQQKSQYSRSLPSQYLERRYLNIHLPQRTCIVALDTTVNSIHMS</sequence>
<proteinExistence type="predicted"/>
<dbReference type="EMBL" id="VSRR010048861">
    <property type="protein sequence ID" value="MPC78604.1"/>
    <property type="molecule type" value="Genomic_DNA"/>
</dbReference>
<comment type="caution">
    <text evidence="1">The sequence shown here is derived from an EMBL/GenBank/DDBJ whole genome shotgun (WGS) entry which is preliminary data.</text>
</comment>
<protein>
    <submittedName>
        <fullName evidence="1">Uncharacterized protein</fullName>
    </submittedName>
</protein>
<evidence type="ECO:0000313" key="1">
    <source>
        <dbReference type="EMBL" id="MPC78604.1"/>
    </source>
</evidence>
<organism evidence="1 2">
    <name type="scientific">Portunus trituberculatus</name>
    <name type="common">Swimming crab</name>
    <name type="synonym">Neptunus trituberculatus</name>
    <dbReference type="NCBI Taxonomy" id="210409"/>
    <lineage>
        <taxon>Eukaryota</taxon>
        <taxon>Metazoa</taxon>
        <taxon>Ecdysozoa</taxon>
        <taxon>Arthropoda</taxon>
        <taxon>Crustacea</taxon>
        <taxon>Multicrustacea</taxon>
        <taxon>Malacostraca</taxon>
        <taxon>Eumalacostraca</taxon>
        <taxon>Eucarida</taxon>
        <taxon>Decapoda</taxon>
        <taxon>Pleocyemata</taxon>
        <taxon>Brachyura</taxon>
        <taxon>Eubrachyura</taxon>
        <taxon>Portunoidea</taxon>
        <taxon>Portunidae</taxon>
        <taxon>Portuninae</taxon>
        <taxon>Portunus</taxon>
    </lineage>
</organism>
<dbReference type="Proteomes" id="UP000324222">
    <property type="component" value="Unassembled WGS sequence"/>
</dbReference>
<evidence type="ECO:0000313" key="2">
    <source>
        <dbReference type="Proteomes" id="UP000324222"/>
    </source>
</evidence>
<gene>
    <name evidence="1" type="ORF">E2C01_073096</name>
</gene>
<reference evidence="1 2" key="1">
    <citation type="submission" date="2019-05" db="EMBL/GenBank/DDBJ databases">
        <title>Another draft genome of Portunus trituberculatus and its Hox gene families provides insights of decapod evolution.</title>
        <authorList>
            <person name="Jeong J.-H."/>
            <person name="Song I."/>
            <person name="Kim S."/>
            <person name="Choi T."/>
            <person name="Kim D."/>
            <person name="Ryu S."/>
            <person name="Kim W."/>
        </authorList>
    </citation>
    <scope>NUCLEOTIDE SEQUENCE [LARGE SCALE GENOMIC DNA]</scope>
    <source>
        <tissue evidence="1">Muscle</tissue>
    </source>
</reference>
<name>A0A5B7ID51_PORTR</name>
<dbReference type="AlphaFoldDB" id="A0A5B7ID51"/>
<accession>A0A5B7ID51</accession>